<feature type="transmembrane region" description="Helical" evidence="1">
    <location>
        <begin position="89"/>
        <end position="110"/>
    </location>
</feature>
<sequence>MTSLKRIEDKMEQSASTRRMLAHHISYGALERTPCQQWPTKAQWESDYSKFRRITMPDSSVIRKNRPCLRSLSDRLRLVRKNHPTLSRWLLQGSWTMSVILVLCLALSYLRLKGDGDSFYSESEWIWDHNVYQPRHPSTGNLSMAVETLELPANNHKRNLLLAQFSGSPALDTMASISSRPNRAYARQWVRDYVRYTGSSGKRLERACFDKVFILSTILAHQVHSDSLWSPASRVQYDAIVILPPDAIITDLDSDLLNLFPFDKLLAVAGYERSTSINDSTLSEVLFFNLRHKYAMEVVELWNSLSGPSVTCGAGNDIQLLLDAVDSVAASKKARKELVSDLTISTRGFVGNRSIKLIPEKVPTSKAIMLVSNAAEVEAELQTTAASVCYRYYPRCDVL</sequence>
<dbReference type="EMBL" id="HBIM01011690">
    <property type="protein sequence ID" value="CAE0412412.1"/>
    <property type="molecule type" value="Transcribed_RNA"/>
</dbReference>
<evidence type="ECO:0000313" key="2">
    <source>
        <dbReference type="EMBL" id="CAE0412412.1"/>
    </source>
</evidence>
<gene>
    <name evidence="2" type="ORF">ACOF00016_LOCUS9677</name>
</gene>
<protein>
    <submittedName>
        <fullName evidence="2">Uncharacterized protein</fullName>
    </submittedName>
</protein>
<evidence type="ECO:0000256" key="1">
    <source>
        <dbReference type="SAM" id="Phobius"/>
    </source>
</evidence>
<dbReference type="AlphaFoldDB" id="A0A7S3L7A3"/>
<organism evidence="2">
    <name type="scientific">Amphora coffeiformis</name>
    <dbReference type="NCBI Taxonomy" id="265554"/>
    <lineage>
        <taxon>Eukaryota</taxon>
        <taxon>Sar</taxon>
        <taxon>Stramenopiles</taxon>
        <taxon>Ochrophyta</taxon>
        <taxon>Bacillariophyta</taxon>
        <taxon>Bacillariophyceae</taxon>
        <taxon>Bacillariophycidae</taxon>
        <taxon>Thalassiophysales</taxon>
        <taxon>Catenulaceae</taxon>
        <taxon>Amphora</taxon>
    </lineage>
</organism>
<keyword evidence="1" id="KW-0472">Membrane</keyword>
<name>A0A7S3L7A3_9STRA</name>
<accession>A0A7S3L7A3</accession>
<keyword evidence="1" id="KW-1133">Transmembrane helix</keyword>
<keyword evidence="1" id="KW-0812">Transmembrane</keyword>
<reference evidence="2" key="1">
    <citation type="submission" date="2021-01" db="EMBL/GenBank/DDBJ databases">
        <authorList>
            <person name="Corre E."/>
            <person name="Pelletier E."/>
            <person name="Niang G."/>
            <person name="Scheremetjew M."/>
            <person name="Finn R."/>
            <person name="Kale V."/>
            <person name="Holt S."/>
            <person name="Cochrane G."/>
            <person name="Meng A."/>
            <person name="Brown T."/>
            <person name="Cohen L."/>
        </authorList>
    </citation>
    <scope>NUCLEOTIDE SEQUENCE</scope>
    <source>
        <strain evidence="2">CCMP127</strain>
    </source>
</reference>
<proteinExistence type="predicted"/>